<dbReference type="SMART" id="SM00283">
    <property type="entry name" value="MA"/>
    <property type="match status" value="1"/>
</dbReference>
<evidence type="ECO:0000256" key="2">
    <source>
        <dbReference type="ARBA" id="ARBA00029447"/>
    </source>
</evidence>
<sequence>MNPVLLSLLFAGALLAILIPAIFLIRMRERRRLRREYAPLLDAIDRLSSMNLLIPADRMASIPPWFRTLSDLIQRIQFESYRFRETSGAMRKISDDALQFQERQEQEFRAYFQLLQQAGGILARLEEDVQRQSSILEKMLARGMALSESLVASGTKLQELEERFRKSAREGMEGQASLVEVKQSMNEIDAGFQRIADIVDFITEISDQTNLLALNASIEAARAGQAGRGFAVVAQEVSRLADRTMTGVKDILDLMNQTESSLAGAHQSIEQKLSGRLDDLLKGLQHAVAQLESFAAENREQGEQVNQFLINSRELRDQSKQLFSSMEEQRRAADQVFSSGKGILDDLQKNFFRMHELAAVADEAEAQYSDLKGILERFRAQ</sequence>
<dbReference type="GO" id="GO:0006935">
    <property type="term" value="P:chemotaxis"/>
    <property type="evidence" value="ECO:0007669"/>
    <property type="project" value="InterPro"/>
</dbReference>
<evidence type="ECO:0000256" key="3">
    <source>
        <dbReference type="PROSITE-ProRule" id="PRU00284"/>
    </source>
</evidence>
<dbReference type="GO" id="GO:0004888">
    <property type="term" value="F:transmembrane signaling receptor activity"/>
    <property type="evidence" value="ECO:0007669"/>
    <property type="project" value="InterPro"/>
</dbReference>
<feature type="domain" description="Methyl-accepting transducer" evidence="5">
    <location>
        <begin position="125"/>
        <end position="337"/>
    </location>
</feature>
<accession>A0A833M148</accession>
<dbReference type="SUPFAM" id="SSF58104">
    <property type="entry name" value="Methyl-accepting chemotaxis protein (MCP) signaling domain"/>
    <property type="match status" value="1"/>
</dbReference>
<comment type="similarity">
    <text evidence="2">Belongs to the methyl-accepting chemotaxis (MCP) protein family.</text>
</comment>
<dbReference type="GO" id="GO:0007165">
    <property type="term" value="P:signal transduction"/>
    <property type="evidence" value="ECO:0007669"/>
    <property type="project" value="UniProtKB-KW"/>
</dbReference>
<keyword evidence="4" id="KW-0472">Membrane</keyword>
<gene>
    <name evidence="6" type="ORF">F9K24_12750</name>
</gene>
<evidence type="ECO:0000256" key="1">
    <source>
        <dbReference type="ARBA" id="ARBA00023224"/>
    </source>
</evidence>
<dbReference type="Gene3D" id="1.10.287.950">
    <property type="entry name" value="Methyl-accepting chemotaxis protein"/>
    <property type="match status" value="1"/>
</dbReference>
<organism evidence="6 7">
    <name type="scientific">Leptonema illini</name>
    <dbReference type="NCBI Taxonomy" id="183"/>
    <lineage>
        <taxon>Bacteria</taxon>
        <taxon>Pseudomonadati</taxon>
        <taxon>Spirochaetota</taxon>
        <taxon>Spirochaetia</taxon>
        <taxon>Leptospirales</taxon>
        <taxon>Leptospiraceae</taxon>
        <taxon>Leptonema</taxon>
    </lineage>
</organism>
<dbReference type="InterPro" id="IPR004089">
    <property type="entry name" value="MCPsignal_dom"/>
</dbReference>
<name>A0A833M148_9LEPT</name>
<proteinExistence type="inferred from homology"/>
<dbReference type="AlphaFoldDB" id="A0A833M148"/>
<keyword evidence="1 3" id="KW-0807">Transducer</keyword>
<keyword evidence="4" id="KW-1133">Transmembrane helix</keyword>
<protein>
    <recommendedName>
        <fullName evidence="5">Methyl-accepting transducer domain-containing protein</fullName>
    </recommendedName>
</protein>
<dbReference type="InterPro" id="IPR004090">
    <property type="entry name" value="Chemotax_Me-accpt_rcpt"/>
</dbReference>
<reference evidence="6 7" key="1">
    <citation type="submission" date="2019-10" db="EMBL/GenBank/DDBJ databases">
        <title>Extracellular Electron Transfer in a Candidatus Methanoperedens spp. Enrichment Culture.</title>
        <authorList>
            <person name="Berger S."/>
            <person name="Rangel Shaw D."/>
            <person name="Berben T."/>
            <person name="In 'T Zandt M."/>
            <person name="Frank J."/>
            <person name="Reimann J."/>
            <person name="Jetten M.S.M."/>
            <person name="Welte C.U."/>
        </authorList>
    </citation>
    <scope>NUCLEOTIDE SEQUENCE [LARGE SCALE GENOMIC DNA]</scope>
    <source>
        <strain evidence="6">SB12</strain>
    </source>
</reference>
<evidence type="ECO:0000259" key="5">
    <source>
        <dbReference type="PROSITE" id="PS50111"/>
    </source>
</evidence>
<dbReference type="Proteomes" id="UP000460298">
    <property type="component" value="Unassembled WGS sequence"/>
</dbReference>
<feature type="transmembrane region" description="Helical" evidence="4">
    <location>
        <begin position="6"/>
        <end position="25"/>
    </location>
</feature>
<keyword evidence="4" id="KW-0812">Transmembrane</keyword>
<evidence type="ECO:0000313" key="6">
    <source>
        <dbReference type="EMBL" id="KAB2931794.1"/>
    </source>
</evidence>
<dbReference type="PRINTS" id="PR00260">
    <property type="entry name" value="CHEMTRNSDUCR"/>
</dbReference>
<dbReference type="Pfam" id="PF00015">
    <property type="entry name" value="MCPsignal"/>
    <property type="match status" value="1"/>
</dbReference>
<dbReference type="EMBL" id="WBUI01000012">
    <property type="protein sequence ID" value="KAB2931794.1"/>
    <property type="molecule type" value="Genomic_DNA"/>
</dbReference>
<dbReference type="PROSITE" id="PS50111">
    <property type="entry name" value="CHEMOTAXIS_TRANSDUC_2"/>
    <property type="match status" value="1"/>
</dbReference>
<dbReference type="PANTHER" id="PTHR32089:SF112">
    <property type="entry name" value="LYSOZYME-LIKE PROTEIN-RELATED"/>
    <property type="match status" value="1"/>
</dbReference>
<dbReference type="PANTHER" id="PTHR32089">
    <property type="entry name" value="METHYL-ACCEPTING CHEMOTAXIS PROTEIN MCPB"/>
    <property type="match status" value="1"/>
</dbReference>
<comment type="caution">
    <text evidence="6">The sequence shown here is derived from an EMBL/GenBank/DDBJ whole genome shotgun (WGS) entry which is preliminary data.</text>
</comment>
<dbReference type="GO" id="GO:0016020">
    <property type="term" value="C:membrane"/>
    <property type="evidence" value="ECO:0007669"/>
    <property type="project" value="InterPro"/>
</dbReference>
<evidence type="ECO:0000256" key="4">
    <source>
        <dbReference type="SAM" id="Phobius"/>
    </source>
</evidence>
<evidence type="ECO:0000313" key="7">
    <source>
        <dbReference type="Proteomes" id="UP000460298"/>
    </source>
</evidence>